<evidence type="ECO:0000313" key="2">
    <source>
        <dbReference type="Proteomes" id="UP000707451"/>
    </source>
</evidence>
<organism evidence="1 2">
    <name type="scientific">Linnemannia hyalina</name>
    <dbReference type="NCBI Taxonomy" id="64524"/>
    <lineage>
        <taxon>Eukaryota</taxon>
        <taxon>Fungi</taxon>
        <taxon>Fungi incertae sedis</taxon>
        <taxon>Mucoromycota</taxon>
        <taxon>Mortierellomycotina</taxon>
        <taxon>Mortierellomycetes</taxon>
        <taxon>Mortierellales</taxon>
        <taxon>Mortierellaceae</taxon>
        <taxon>Linnemannia</taxon>
    </lineage>
</organism>
<protein>
    <submittedName>
        <fullName evidence="1">Uncharacterized protein</fullName>
    </submittedName>
</protein>
<gene>
    <name evidence="1" type="ORF">KI688_012999</name>
</gene>
<comment type="caution">
    <text evidence="1">The sequence shown here is derived from an EMBL/GenBank/DDBJ whole genome shotgun (WGS) entry which is preliminary data.</text>
</comment>
<evidence type="ECO:0000313" key="1">
    <source>
        <dbReference type="EMBL" id="KAG9067086.1"/>
    </source>
</evidence>
<dbReference type="AlphaFoldDB" id="A0A9P7XTY4"/>
<reference evidence="1" key="1">
    <citation type="submission" date="2021-06" db="EMBL/GenBank/DDBJ databases">
        <title>Genome Sequence of Mortierella hyaline Strain SCG-10, a Cold-Adapted, Nitrate-Reducing Fungus Isolated from Soil in Minnesota, USA.</title>
        <authorList>
            <person name="Aldossari N."/>
        </authorList>
    </citation>
    <scope>NUCLEOTIDE SEQUENCE</scope>
    <source>
        <strain evidence="1">SCG-10</strain>
    </source>
</reference>
<dbReference type="EMBL" id="JAHRHY010000009">
    <property type="protein sequence ID" value="KAG9067086.1"/>
    <property type="molecule type" value="Genomic_DNA"/>
</dbReference>
<keyword evidence="2" id="KW-1185">Reference proteome</keyword>
<accession>A0A9P7XTY4</accession>
<proteinExistence type="predicted"/>
<name>A0A9P7XTY4_9FUNG</name>
<dbReference type="Proteomes" id="UP000707451">
    <property type="component" value="Unassembled WGS sequence"/>
</dbReference>
<sequence length="243" mass="27930">MLFGSFRSLKGKPAVVVPSLTFLFMTEFVGYSHNADIPLNDPDTKTPWLILIYRRRCQRRLLIRTVWRRSVRDQACRRRRHQSPFLFLFNAWSWGGSTQTHVISITSRAQHIVVEDENDFGSISGQLESRGVLGKRPLPGEVDAMHNPYELQEFDQELRYLAEDYTTTKKTKRAERERSNSLDLMENRQADNLFSTAIAQQAHSDIYLPSSGIRSQDTGINVKSDQYFDLNEENQPPSSTTGS</sequence>